<dbReference type="PRINTS" id="PR00032">
    <property type="entry name" value="HTHARAC"/>
</dbReference>
<feature type="signal peptide" evidence="5">
    <location>
        <begin position="1"/>
        <end position="23"/>
    </location>
</feature>
<dbReference type="InterPro" id="IPR020449">
    <property type="entry name" value="Tscrpt_reg_AraC-type_HTH"/>
</dbReference>
<dbReference type="InterPro" id="IPR009057">
    <property type="entry name" value="Homeodomain-like_sf"/>
</dbReference>
<evidence type="ECO:0000256" key="2">
    <source>
        <dbReference type="ARBA" id="ARBA00023125"/>
    </source>
</evidence>
<organism evidence="7 8">
    <name type="scientific">Leptobacterium flavescens</name>
    <dbReference type="NCBI Taxonomy" id="472055"/>
    <lineage>
        <taxon>Bacteria</taxon>
        <taxon>Pseudomonadati</taxon>
        <taxon>Bacteroidota</taxon>
        <taxon>Flavobacteriia</taxon>
        <taxon>Flavobacteriales</taxon>
        <taxon>Flavobacteriaceae</taxon>
        <taxon>Leptobacterium</taxon>
    </lineage>
</organism>
<name>A0A6P0UPZ8_9FLAO</name>
<reference evidence="7 8" key="1">
    <citation type="submission" date="2020-01" db="EMBL/GenBank/DDBJ databases">
        <title>Leptobacterium flavescens.</title>
        <authorList>
            <person name="Wang G."/>
        </authorList>
    </citation>
    <scope>NUCLEOTIDE SEQUENCE [LARGE SCALE GENOMIC DNA]</scope>
    <source>
        <strain evidence="7 8">KCTC 22160</strain>
    </source>
</reference>
<keyword evidence="5" id="KW-0732">Signal</keyword>
<evidence type="ECO:0000256" key="1">
    <source>
        <dbReference type="ARBA" id="ARBA00023015"/>
    </source>
</evidence>
<keyword evidence="4" id="KW-1133">Transmembrane helix</keyword>
<feature type="transmembrane region" description="Helical" evidence="4">
    <location>
        <begin position="163"/>
        <end position="184"/>
    </location>
</feature>
<evidence type="ECO:0000256" key="4">
    <source>
        <dbReference type="SAM" id="Phobius"/>
    </source>
</evidence>
<dbReference type="Pfam" id="PF12833">
    <property type="entry name" value="HTH_18"/>
    <property type="match status" value="1"/>
</dbReference>
<dbReference type="InterPro" id="IPR018060">
    <property type="entry name" value="HTH_AraC"/>
</dbReference>
<evidence type="ECO:0000256" key="3">
    <source>
        <dbReference type="ARBA" id="ARBA00023163"/>
    </source>
</evidence>
<dbReference type="PROSITE" id="PS01124">
    <property type="entry name" value="HTH_ARAC_FAMILY_2"/>
    <property type="match status" value="1"/>
</dbReference>
<keyword evidence="4" id="KW-0472">Membrane</keyword>
<protein>
    <submittedName>
        <fullName evidence="7">Helix-turn-helix domain-containing protein</fullName>
    </submittedName>
</protein>
<evidence type="ECO:0000313" key="7">
    <source>
        <dbReference type="EMBL" id="NER15424.1"/>
    </source>
</evidence>
<dbReference type="InterPro" id="IPR018062">
    <property type="entry name" value="HTH_AraC-typ_CS"/>
</dbReference>
<feature type="transmembrane region" description="Helical" evidence="4">
    <location>
        <begin position="313"/>
        <end position="335"/>
    </location>
</feature>
<feature type="transmembrane region" description="Helical" evidence="4">
    <location>
        <begin position="227"/>
        <end position="248"/>
    </location>
</feature>
<dbReference type="PROSITE" id="PS00041">
    <property type="entry name" value="HTH_ARAC_FAMILY_1"/>
    <property type="match status" value="1"/>
</dbReference>
<keyword evidence="3" id="KW-0804">Transcription</keyword>
<feature type="transmembrane region" description="Helical" evidence="4">
    <location>
        <begin position="341"/>
        <end position="360"/>
    </location>
</feature>
<keyword evidence="1" id="KW-0805">Transcription regulation</keyword>
<dbReference type="Proteomes" id="UP000468581">
    <property type="component" value="Unassembled WGS sequence"/>
</dbReference>
<dbReference type="SUPFAM" id="SSF46689">
    <property type="entry name" value="Homeodomain-like"/>
    <property type="match status" value="1"/>
</dbReference>
<keyword evidence="8" id="KW-1185">Reference proteome</keyword>
<proteinExistence type="predicted"/>
<dbReference type="GO" id="GO:0003700">
    <property type="term" value="F:DNA-binding transcription factor activity"/>
    <property type="evidence" value="ECO:0007669"/>
    <property type="project" value="InterPro"/>
</dbReference>
<dbReference type="SUPFAM" id="SSF48452">
    <property type="entry name" value="TPR-like"/>
    <property type="match status" value="1"/>
</dbReference>
<dbReference type="SMART" id="SM00342">
    <property type="entry name" value="HTH_ARAC"/>
    <property type="match status" value="1"/>
</dbReference>
<dbReference type="Gene3D" id="1.25.40.10">
    <property type="entry name" value="Tetratricopeptide repeat domain"/>
    <property type="match status" value="1"/>
</dbReference>
<keyword evidence="4" id="KW-0812">Transmembrane</keyword>
<dbReference type="Gene3D" id="1.10.10.60">
    <property type="entry name" value="Homeodomain-like"/>
    <property type="match status" value="2"/>
</dbReference>
<sequence length="513" mass="60013">MRSINKITSLWLLLIVVCSYCNAFTIPFAEQDDSKEVFILANKFFQSEEYHKAIELFSQVAQETDQKNPDHIEATKKIALSYASINDAPLASDFLEKYLKKEYNTSFIFNERFDTIKETTEFKEVADRYLPSFDIWTLLYLYTGFIGLFIALVLNLKRETDRIANLLIGLFIFLHSLFIIHISLYLTHFEYNFPHSLRITATFSYLYGPLLYFYFKRTAENYRFKKADLLHLLPFVLFLAYMIPSAYALPVEEKLNRLLNRERSYIELISITVTKAISLIVYGYLIYKTYMKITSRADHKRINAQNLKWQKNIIIFNTSYIFFYIVYGLIITGVINNSYLIHPQVISMSLLVLYVGYSAYVQPGIFHKPFILSEEGSFPVLPKYKNSGLTHSLSQELKNDLISLFNEAKIYRENNITLDILSEKLGTTRHNTSQVINEHFKMNFFELLNKFRIQEAKAILESDHYKNFSIINIAYEIGYNNKVTFNKAFKKETGLTPTQYIEQFSSEESVKIA</sequence>
<dbReference type="EMBL" id="JAABOO010000004">
    <property type="protein sequence ID" value="NER15424.1"/>
    <property type="molecule type" value="Genomic_DNA"/>
</dbReference>
<evidence type="ECO:0000313" key="8">
    <source>
        <dbReference type="Proteomes" id="UP000468581"/>
    </source>
</evidence>
<keyword evidence="2" id="KW-0238">DNA-binding</keyword>
<feature type="domain" description="HTH araC/xylS-type" evidence="6">
    <location>
        <begin position="400"/>
        <end position="503"/>
    </location>
</feature>
<feature type="transmembrane region" description="Helical" evidence="4">
    <location>
        <begin position="135"/>
        <end position="156"/>
    </location>
</feature>
<evidence type="ECO:0000256" key="5">
    <source>
        <dbReference type="SAM" id="SignalP"/>
    </source>
</evidence>
<dbReference type="InterPro" id="IPR011990">
    <property type="entry name" value="TPR-like_helical_dom_sf"/>
</dbReference>
<feature type="chain" id="PRO_5026975025" evidence="5">
    <location>
        <begin position="24"/>
        <end position="513"/>
    </location>
</feature>
<gene>
    <name evidence="7" type="ORF">GWK08_18365</name>
</gene>
<accession>A0A6P0UPZ8</accession>
<dbReference type="GO" id="GO:0043565">
    <property type="term" value="F:sequence-specific DNA binding"/>
    <property type="evidence" value="ECO:0007669"/>
    <property type="project" value="InterPro"/>
</dbReference>
<dbReference type="AlphaFoldDB" id="A0A6P0UPZ8"/>
<feature type="transmembrane region" description="Helical" evidence="4">
    <location>
        <begin position="196"/>
        <end position="215"/>
    </location>
</feature>
<feature type="transmembrane region" description="Helical" evidence="4">
    <location>
        <begin position="268"/>
        <end position="287"/>
    </location>
</feature>
<evidence type="ECO:0000259" key="6">
    <source>
        <dbReference type="PROSITE" id="PS01124"/>
    </source>
</evidence>
<dbReference type="RefSeq" id="WP_163608699.1">
    <property type="nucleotide sequence ID" value="NZ_JAABOO010000004.1"/>
</dbReference>
<comment type="caution">
    <text evidence="7">The sequence shown here is derived from an EMBL/GenBank/DDBJ whole genome shotgun (WGS) entry which is preliminary data.</text>
</comment>
<dbReference type="PANTHER" id="PTHR43280:SF29">
    <property type="entry name" value="ARAC-FAMILY TRANSCRIPTIONAL REGULATOR"/>
    <property type="match status" value="1"/>
</dbReference>
<dbReference type="PANTHER" id="PTHR43280">
    <property type="entry name" value="ARAC-FAMILY TRANSCRIPTIONAL REGULATOR"/>
    <property type="match status" value="1"/>
</dbReference>